<name>A0A1F5Z0N4_9BACT</name>
<sequence length="243" mass="28146">MGKIWIGTSGYNYRHWKNIFYPNGTPVNKWLNYYSGHFNSVEINATFYGNFAKKVFETWRATTDDDFHFSVKGPGLITHRKKLNNIEAVLKKFTECAWGLEEKLAVILWQFPANFHCTAKTREKLKNFTGKLSGKIKHAFEFRHKSWFNEKIFRLMDKSGAGFVINDSSHFPSAETITGKFVYIRFHGPAGLYSSGYNSKDLKKWAEKIKKYLKDYDVFAYFNNDAEGLAVKNAKTLKILTEA</sequence>
<dbReference type="Gene3D" id="3.20.20.410">
    <property type="entry name" value="Protein of unknown function UPF0759"/>
    <property type="match status" value="1"/>
</dbReference>
<proteinExistence type="predicted"/>
<evidence type="ECO:0008006" key="3">
    <source>
        <dbReference type="Google" id="ProtNLM"/>
    </source>
</evidence>
<accession>A0A1F5Z0N4</accession>
<dbReference type="InterPro" id="IPR002763">
    <property type="entry name" value="DUF72"/>
</dbReference>
<evidence type="ECO:0000313" key="1">
    <source>
        <dbReference type="EMBL" id="OGG05991.1"/>
    </source>
</evidence>
<dbReference type="AlphaFoldDB" id="A0A1F5Z0N4"/>
<dbReference type="SUPFAM" id="SSF117396">
    <property type="entry name" value="TM1631-like"/>
    <property type="match status" value="1"/>
</dbReference>
<gene>
    <name evidence="1" type="ORF">A2777_02520</name>
</gene>
<dbReference type="PANTHER" id="PTHR30348">
    <property type="entry name" value="UNCHARACTERIZED PROTEIN YECE"/>
    <property type="match status" value="1"/>
</dbReference>
<dbReference type="Pfam" id="PF01904">
    <property type="entry name" value="DUF72"/>
    <property type="match status" value="1"/>
</dbReference>
<comment type="caution">
    <text evidence="1">The sequence shown here is derived from an EMBL/GenBank/DDBJ whole genome shotgun (WGS) entry which is preliminary data.</text>
</comment>
<reference evidence="1 2" key="1">
    <citation type="journal article" date="2016" name="Nat. Commun.">
        <title>Thousands of microbial genomes shed light on interconnected biogeochemical processes in an aquifer system.</title>
        <authorList>
            <person name="Anantharaman K."/>
            <person name="Brown C.T."/>
            <person name="Hug L.A."/>
            <person name="Sharon I."/>
            <person name="Castelle C.J."/>
            <person name="Probst A.J."/>
            <person name="Thomas B.C."/>
            <person name="Singh A."/>
            <person name="Wilkins M.J."/>
            <person name="Karaoz U."/>
            <person name="Brodie E.L."/>
            <person name="Williams K.H."/>
            <person name="Hubbard S.S."/>
            <person name="Banfield J.F."/>
        </authorList>
    </citation>
    <scope>NUCLEOTIDE SEQUENCE [LARGE SCALE GENOMIC DNA]</scope>
</reference>
<protein>
    <recommendedName>
        <fullName evidence="3">DUF72 domain-containing protein</fullName>
    </recommendedName>
</protein>
<organism evidence="1 2">
    <name type="scientific">Candidatus Gottesmanbacteria bacterium RIFCSPHIGHO2_01_FULL_40_15</name>
    <dbReference type="NCBI Taxonomy" id="1798376"/>
    <lineage>
        <taxon>Bacteria</taxon>
        <taxon>Candidatus Gottesmaniibacteriota</taxon>
    </lineage>
</organism>
<dbReference type="EMBL" id="MFJF01000020">
    <property type="protein sequence ID" value="OGG05991.1"/>
    <property type="molecule type" value="Genomic_DNA"/>
</dbReference>
<dbReference type="PANTHER" id="PTHR30348:SF4">
    <property type="entry name" value="DUF72 DOMAIN-CONTAINING PROTEIN"/>
    <property type="match status" value="1"/>
</dbReference>
<dbReference type="InterPro" id="IPR036520">
    <property type="entry name" value="UPF0759_sf"/>
</dbReference>
<dbReference type="Proteomes" id="UP000177354">
    <property type="component" value="Unassembled WGS sequence"/>
</dbReference>
<evidence type="ECO:0000313" key="2">
    <source>
        <dbReference type="Proteomes" id="UP000177354"/>
    </source>
</evidence>